<comment type="subcellular location">
    <subcellularLocation>
        <location evidence="1">Nucleus</location>
    </subcellularLocation>
</comment>
<feature type="domain" description="RING-type" evidence="10">
    <location>
        <begin position="18"/>
        <end position="62"/>
    </location>
</feature>
<dbReference type="InterPro" id="IPR001841">
    <property type="entry name" value="Znf_RING"/>
</dbReference>
<keyword evidence="11" id="KW-0418">Kinase</keyword>
<keyword evidence="12" id="KW-1185">Reference proteome</keyword>
<dbReference type="Pfam" id="PF06391">
    <property type="entry name" value="MAT1"/>
    <property type="match status" value="1"/>
</dbReference>
<protein>
    <recommendedName>
        <fullName evidence="2">RNA polymerase II transcription factor B subunit 3</fullName>
    </recommendedName>
    <alternativeName>
        <fullName evidence="8">RNA polymerase II transcription factor B 38 kDa subunit</fullName>
    </alternativeName>
    <alternativeName>
        <fullName evidence="7">RNA polymerase II transcription factor B p38 subunit</fullName>
    </alternativeName>
</protein>
<proteinExistence type="predicted"/>
<evidence type="ECO:0000313" key="11">
    <source>
        <dbReference type="EMBL" id="RKP40150.1"/>
    </source>
</evidence>
<dbReference type="Gene3D" id="3.30.40.10">
    <property type="entry name" value="Zinc/RING finger domain, C3HC4 (zinc finger)"/>
    <property type="match status" value="1"/>
</dbReference>
<dbReference type="AlphaFoldDB" id="A0A4Q0A4G3"/>
<evidence type="ECO:0000256" key="9">
    <source>
        <dbReference type="PROSITE-ProRule" id="PRU00175"/>
    </source>
</evidence>
<evidence type="ECO:0000256" key="5">
    <source>
        <dbReference type="ARBA" id="ARBA00022833"/>
    </source>
</evidence>
<dbReference type="SMART" id="SM00184">
    <property type="entry name" value="RING"/>
    <property type="match status" value="1"/>
</dbReference>
<keyword evidence="6" id="KW-0539">Nucleus</keyword>
<dbReference type="InterPro" id="IPR004575">
    <property type="entry name" value="MAT1/Tfb3"/>
</dbReference>
<evidence type="ECO:0000256" key="1">
    <source>
        <dbReference type="ARBA" id="ARBA00004123"/>
    </source>
</evidence>
<evidence type="ECO:0000256" key="3">
    <source>
        <dbReference type="ARBA" id="ARBA00022723"/>
    </source>
</evidence>
<sequence>MYQQDRFLPPYSSAEDVCPICKSDRYLNPGMKLLVPPCYHKMCESCIDRLFSLGPAPCPVCQRILRKTNFWTQRFEDLKVERELQVRKRIARNFNKRPGDFKDVRQYNDYLEEVEDISKWIELDFF</sequence>
<dbReference type="NCBIfam" id="TIGR00570">
    <property type="entry name" value="cdk7"/>
    <property type="match status" value="1"/>
</dbReference>
<dbReference type="EMBL" id="ML002223">
    <property type="protein sequence ID" value="RKP40150.1"/>
    <property type="molecule type" value="Genomic_DNA"/>
</dbReference>
<dbReference type="Proteomes" id="UP000268162">
    <property type="component" value="Unassembled WGS sequence"/>
</dbReference>
<dbReference type="GO" id="GO:0005675">
    <property type="term" value="C:transcription factor TFIIH holo complex"/>
    <property type="evidence" value="ECO:0007669"/>
    <property type="project" value="InterPro"/>
</dbReference>
<dbReference type="PROSITE" id="PS50089">
    <property type="entry name" value="ZF_RING_2"/>
    <property type="match status" value="1"/>
</dbReference>
<evidence type="ECO:0000256" key="8">
    <source>
        <dbReference type="ARBA" id="ARBA00033277"/>
    </source>
</evidence>
<dbReference type="GO" id="GO:0061575">
    <property type="term" value="F:cyclin-dependent protein serine/threonine kinase activator activity"/>
    <property type="evidence" value="ECO:0007669"/>
    <property type="project" value="InterPro"/>
</dbReference>
<dbReference type="GO" id="GO:0008270">
    <property type="term" value="F:zinc ion binding"/>
    <property type="evidence" value="ECO:0007669"/>
    <property type="project" value="UniProtKB-KW"/>
</dbReference>
<keyword evidence="3" id="KW-0479">Metal-binding</keyword>
<name>A0A4Q0A4G3_9FUNG</name>
<dbReference type="InterPro" id="IPR013083">
    <property type="entry name" value="Znf_RING/FYVE/PHD"/>
</dbReference>
<keyword evidence="11" id="KW-0808">Transferase</keyword>
<evidence type="ECO:0000256" key="2">
    <source>
        <dbReference type="ARBA" id="ARBA00022257"/>
    </source>
</evidence>
<evidence type="ECO:0000256" key="7">
    <source>
        <dbReference type="ARBA" id="ARBA00029873"/>
    </source>
</evidence>
<evidence type="ECO:0000256" key="4">
    <source>
        <dbReference type="ARBA" id="ARBA00022771"/>
    </source>
</evidence>
<gene>
    <name evidence="11" type="ORF">BJ085DRAFT_24853</name>
</gene>
<dbReference type="PANTHER" id="PTHR12683:SF13">
    <property type="entry name" value="CDK-ACTIVATING KINASE ASSEMBLY FACTOR MAT1"/>
    <property type="match status" value="1"/>
</dbReference>
<reference evidence="12" key="1">
    <citation type="journal article" date="2018" name="Nat. Microbiol.">
        <title>Leveraging single-cell genomics to expand the fungal tree of life.</title>
        <authorList>
            <person name="Ahrendt S.R."/>
            <person name="Quandt C.A."/>
            <person name="Ciobanu D."/>
            <person name="Clum A."/>
            <person name="Salamov A."/>
            <person name="Andreopoulos B."/>
            <person name="Cheng J.F."/>
            <person name="Woyke T."/>
            <person name="Pelin A."/>
            <person name="Henrissat B."/>
            <person name="Reynolds N.K."/>
            <person name="Benny G.L."/>
            <person name="Smith M.E."/>
            <person name="James T.Y."/>
            <person name="Grigoriev I.V."/>
        </authorList>
    </citation>
    <scope>NUCLEOTIDE SEQUENCE [LARGE SCALE GENOMIC DNA]</scope>
    <source>
        <strain evidence="12">RSA 468</strain>
    </source>
</reference>
<dbReference type="GO" id="GO:0006289">
    <property type="term" value="P:nucleotide-excision repair"/>
    <property type="evidence" value="ECO:0007669"/>
    <property type="project" value="InterPro"/>
</dbReference>
<evidence type="ECO:0000256" key="6">
    <source>
        <dbReference type="ARBA" id="ARBA00023242"/>
    </source>
</evidence>
<organism evidence="11 12">
    <name type="scientific">Dimargaris cristalligena</name>
    <dbReference type="NCBI Taxonomy" id="215637"/>
    <lineage>
        <taxon>Eukaryota</taxon>
        <taxon>Fungi</taxon>
        <taxon>Fungi incertae sedis</taxon>
        <taxon>Zoopagomycota</taxon>
        <taxon>Kickxellomycotina</taxon>
        <taxon>Dimargaritomycetes</taxon>
        <taxon>Dimargaritales</taxon>
        <taxon>Dimargaritaceae</taxon>
        <taxon>Dimargaris</taxon>
    </lineage>
</organism>
<keyword evidence="5" id="KW-0862">Zinc</keyword>
<keyword evidence="4 9" id="KW-0863">Zinc-finger</keyword>
<evidence type="ECO:0000259" key="10">
    <source>
        <dbReference type="PROSITE" id="PS50089"/>
    </source>
</evidence>
<dbReference type="SUPFAM" id="SSF57850">
    <property type="entry name" value="RING/U-box"/>
    <property type="match status" value="1"/>
</dbReference>
<dbReference type="InterPro" id="IPR017907">
    <property type="entry name" value="Znf_RING_CS"/>
</dbReference>
<dbReference type="PANTHER" id="PTHR12683">
    <property type="entry name" value="CDK-ACTIVATING KINASE ASSEMBLY FACTOR MAT1"/>
    <property type="match status" value="1"/>
</dbReference>
<dbReference type="InterPro" id="IPR015877">
    <property type="entry name" value="MAT1_centre"/>
</dbReference>
<dbReference type="Pfam" id="PF17121">
    <property type="entry name" value="zf-C3HC4_5"/>
    <property type="match status" value="1"/>
</dbReference>
<dbReference type="GO" id="GO:0016301">
    <property type="term" value="F:kinase activity"/>
    <property type="evidence" value="ECO:0007669"/>
    <property type="project" value="UniProtKB-KW"/>
</dbReference>
<dbReference type="GO" id="GO:0006357">
    <property type="term" value="P:regulation of transcription by RNA polymerase II"/>
    <property type="evidence" value="ECO:0007669"/>
    <property type="project" value="TreeGrafter"/>
</dbReference>
<dbReference type="FunFam" id="3.30.40.10:FF:000037">
    <property type="entry name" value="Cdk-activating kinase assembly factor MAT1, centre"/>
    <property type="match status" value="1"/>
</dbReference>
<dbReference type="STRING" id="215637.A0A4Q0A4G3"/>
<accession>A0A4Q0A4G3</accession>
<evidence type="ECO:0000313" key="12">
    <source>
        <dbReference type="Proteomes" id="UP000268162"/>
    </source>
</evidence>
<dbReference type="PROSITE" id="PS00518">
    <property type="entry name" value="ZF_RING_1"/>
    <property type="match status" value="1"/>
</dbReference>